<dbReference type="AlphaFoldDB" id="A0A151JQ29"/>
<sequence>LKSRYDNKRVIVQNHVKAIMALPSMAKENPVELRKISISKLKSIRDETVQLLKLGLSFDATHQILLPRKHILTQRIIEREHTRNLHPGLQATMAFVRQRFWPLSLRSTTRIIQKCVTCFKAKPVQSEALMGSLPATRVNVSRPFSHCGVDYAGPFLLREGKRRNARSHKSYVSLFVCFATKAVHLELVSDLTSEAFIAAFKRFLSRKGKPSHIYSDNGTTFVGAQRQIQELYDFHNSHEREVQAKIKDFFLESEISWNFIPPNAPHFGGLWEAAVKSAKQHMTRIVGKALLTFEEMQTVFCEIEAILNSRPLTPLSSDPNDLAYLSPGHFLVGTVLNGLPYTDCTDVNENRLLRWQRVEQTRQHFWRRWSNEYLHSLQARSKWRAGKGTPLSAGQLVLIKQQNQWAMGRVQEVHPGPDGIVRTALIKTAKGSYVRPLSKLAILPIER</sequence>
<dbReference type="PANTHER" id="PTHR47331">
    <property type="entry name" value="PHD-TYPE DOMAIN-CONTAINING PROTEIN"/>
    <property type="match status" value="1"/>
</dbReference>
<dbReference type="Pfam" id="PF17921">
    <property type="entry name" value="Integrase_H2C2"/>
    <property type="match status" value="1"/>
</dbReference>
<evidence type="ECO:0000313" key="3">
    <source>
        <dbReference type="Proteomes" id="UP000078492"/>
    </source>
</evidence>
<dbReference type="Proteomes" id="UP000078492">
    <property type="component" value="Unassembled WGS sequence"/>
</dbReference>
<dbReference type="InterPro" id="IPR001584">
    <property type="entry name" value="Integrase_cat-core"/>
</dbReference>
<dbReference type="InterPro" id="IPR012337">
    <property type="entry name" value="RNaseH-like_sf"/>
</dbReference>
<dbReference type="InterPro" id="IPR041588">
    <property type="entry name" value="Integrase_H2C2"/>
</dbReference>
<dbReference type="GO" id="GO:0015074">
    <property type="term" value="P:DNA integration"/>
    <property type="evidence" value="ECO:0007669"/>
    <property type="project" value="InterPro"/>
</dbReference>
<dbReference type="SUPFAM" id="SSF53098">
    <property type="entry name" value="Ribonuclease H-like"/>
    <property type="match status" value="1"/>
</dbReference>
<gene>
    <name evidence="2" type="ORF">ALC57_01954</name>
</gene>
<keyword evidence="3" id="KW-1185">Reference proteome</keyword>
<reference evidence="2 3" key="1">
    <citation type="submission" date="2015-09" db="EMBL/GenBank/DDBJ databases">
        <title>Trachymyrmex cornetzi WGS genome.</title>
        <authorList>
            <person name="Nygaard S."/>
            <person name="Hu H."/>
            <person name="Boomsma J."/>
            <person name="Zhang G."/>
        </authorList>
    </citation>
    <scope>NUCLEOTIDE SEQUENCE [LARGE SCALE GENOMIC DNA]</scope>
    <source>
        <strain evidence="2">Tcor2-1</strain>
        <tissue evidence="2">Whole body</tissue>
    </source>
</reference>
<dbReference type="Pfam" id="PF03564">
    <property type="entry name" value="DUF1759"/>
    <property type="match status" value="1"/>
</dbReference>
<dbReference type="PROSITE" id="PS50994">
    <property type="entry name" value="INTEGRASE"/>
    <property type="match status" value="1"/>
</dbReference>
<proteinExistence type="predicted"/>
<dbReference type="Gene3D" id="3.30.420.10">
    <property type="entry name" value="Ribonuclease H-like superfamily/Ribonuclease H"/>
    <property type="match status" value="1"/>
</dbReference>
<evidence type="ECO:0000313" key="2">
    <source>
        <dbReference type="EMBL" id="KYN28625.1"/>
    </source>
</evidence>
<dbReference type="InterPro" id="IPR005312">
    <property type="entry name" value="DUF1759"/>
</dbReference>
<feature type="domain" description="Integrase catalytic" evidence="1">
    <location>
        <begin position="139"/>
        <end position="335"/>
    </location>
</feature>
<protein>
    <recommendedName>
        <fullName evidence="1">Integrase catalytic domain-containing protein</fullName>
    </recommendedName>
</protein>
<dbReference type="GO" id="GO:0003676">
    <property type="term" value="F:nucleic acid binding"/>
    <property type="evidence" value="ECO:0007669"/>
    <property type="project" value="InterPro"/>
</dbReference>
<accession>A0A151JQ29</accession>
<name>A0A151JQ29_9HYME</name>
<dbReference type="EMBL" id="KQ978749">
    <property type="protein sequence ID" value="KYN28625.1"/>
    <property type="molecule type" value="Genomic_DNA"/>
</dbReference>
<evidence type="ECO:0000259" key="1">
    <source>
        <dbReference type="PROSITE" id="PS50994"/>
    </source>
</evidence>
<dbReference type="Pfam" id="PF18701">
    <property type="entry name" value="DUF5641"/>
    <property type="match status" value="1"/>
</dbReference>
<dbReference type="InterPro" id="IPR036397">
    <property type="entry name" value="RNaseH_sf"/>
</dbReference>
<organism evidence="2 3">
    <name type="scientific">Trachymyrmex cornetzi</name>
    <dbReference type="NCBI Taxonomy" id="471704"/>
    <lineage>
        <taxon>Eukaryota</taxon>
        <taxon>Metazoa</taxon>
        <taxon>Ecdysozoa</taxon>
        <taxon>Arthropoda</taxon>
        <taxon>Hexapoda</taxon>
        <taxon>Insecta</taxon>
        <taxon>Pterygota</taxon>
        <taxon>Neoptera</taxon>
        <taxon>Endopterygota</taxon>
        <taxon>Hymenoptera</taxon>
        <taxon>Apocrita</taxon>
        <taxon>Aculeata</taxon>
        <taxon>Formicoidea</taxon>
        <taxon>Formicidae</taxon>
        <taxon>Myrmicinae</taxon>
        <taxon>Trachymyrmex</taxon>
    </lineage>
</organism>
<feature type="non-terminal residue" evidence="2">
    <location>
        <position position="1"/>
    </location>
</feature>
<dbReference type="STRING" id="471704.A0A151JQ29"/>
<dbReference type="InterPro" id="IPR040676">
    <property type="entry name" value="DUF5641"/>
</dbReference>